<proteinExistence type="predicted"/>
<protein>
    <submittedName>
        <fullName evidence="1">Uncharacterized protein</fullName>
    </submittedName>
</protein>
<dbReference type="EMBL" id="AP021875">
    <property type="protein sequence ID" value="BBO77912.1"/>
    <property type="molecule type" value="Genomic_DNA"/>
</dbReference>
<dbReference type="Proteomes" id="UP000427769">
    <property type="component" value="Chromosome"/>
</dbReference>
<reference evidence="1 2" key="1">
    <citation type="submission" date="2019-11" db="EMBL/GenBank/DDBJ databases">
        <title>Comparative genomics of hydrocarbon-degrading Desulfosarcina strains.</title>
        <authorList>
            <person name="Watanabe M."/>
            <person name="Kojima H."/>
            <person name="Fukui M."/>
        </authorList>
    </citation>
    <scope>NUCLEOTIDE SEQUENCE [LARGE SCALE GENOMIC DNA]</scope>
    <source>
        <strain evidence="1 2">PP31</strain>
    </source>
</reference>
<accession>A0A5K7Z7C1</accession>
<evidence type="ECO:0000313" key="2">
    <source>
        <dbReference type="Proteomes" id="UP000427769"/>
    </source>
</evidence>
<sequence>MVLVNYVFTTLLHVPDGYCRCPDCMAVRAVHPYHEKELSRNFIKHPEGDVFLFSYCATCRGVGYISCKQAINHVKGGKYTGEYLVLPCITAEFSIDEIGSIMFYLVFNRHSYLGLDLALKYAAVNKLQKKIASDFIAYFNHYKLDRDRRNNFIKYNLKELRAILKKRINTGSNTNRYDCIRCNGDPFDIMHESALDTIVLTICGNCRGTGVEPDKDSVTKKEKYIVSVENPDYTDKERMVDSLLNNAYVYRRLLTLSLIG</sequence>
<gene>
    <name evidence="1" type="ORF">DSCW_53290</name>
</gene>
<organism evidence="1 2">
    <name type="scientific">Desulfosarcina widdelii</name>
    <dbReference type="NCBI Taxonomy" id="947919"/>
    <lineage>
        <taxon>Bacteria</taxon>
        <taxon>Pseudomonadati</taxon>
        <taxon>Thermodesulfobacteriota</taxon>
        <taxon>Desulfobacteria</taxon>
        <taxon>Desulfobacterales</taxon>
        <taxon>Desulfosarcinaceae</taxon>
        <taxon>Desulfosarcina</taxon>
    </lineage>
</organism>
<evidence type="ECO:0000313" key="1">
    <source>
        <dbReference type="EMBL" id="BBO77912.1"/>
    </source>
</evidence>
<dbReference type="AlphaFoldDB" id="A0A5K7Z7C1"/>
<dbReference type="KEGG" id="dwd:DSCW_53290"/>
<keyword evidence="2" id="KW-1185">Reference proteome</keyword>
<name>A0A5K7Z7C1_9BACT</name>